<dbReference type="Pfam" id="PF09586">
    <property type="entry name" value="YfhO"/>
    <property type="match status" value="1"/>
</dbReference>
<keyword evidence="1" id="KW-1133">Transmembrane helix</keyword>
<dbReference type="PANTHER" id="PTHR38454">
    <property type="entry name" value="INTEGRAL MEMBRANE PROTEIN-RELATED"/>
    <property type="match status" value="1"/>
</dbReference>
<gene>
    <name evidence="2" type="ORF">AAEO50_00780</name>
</gene>
<feature type="transmembrane region" description="Helical" evidence="1">
    <location>
        <begin position="237"/>
        <end position="263"/>
    </location>
</feature>
<dbReference type="PANTHER" id="PTHR38454:SF1">
    <property type="entry name" value="INTEGRAL MEMBRANE PROTEIN"/>
    <property type="match status" value="1"/>
</dbReference>
<dbReference type="EMBL" id="JBBYAF010000001">
    <property type="protein sequence ID" value="MEL3970802.1"/>
    <property type="molecule type" value="Genomic_DNA"/>
</dbReference>
<feature type="transmembrane region" description="Helical" evidence="1">
    <location>
        <begin position="369"/>
        <end position="387"/>
    </location>
</feature>
<keyword evidence="3" id="KW-1185">Reference proteome</keyword>
<dbReference type="RefSeq" id="WP_341979374.1">
    <property type="nucleotide sequence ID" value="NZ_JBBYAF010000001.1"/>
</dbReference>
<organism evidence="2 3">
    <name type="scientific">Rossellomorea oryzaecorticis</name>
    <dbReference type="NCBI Taxonomy" id="1396505"/>
    <lineage>
        <taxon>Bacteria</taxon>
        <taxon>Bacillati</taxon>
        <taxon>Bacillota</taxon>
        <taxon>Bacilli</taxon>
        <taxon>Bacillales</taxon>
        <taxon>Bacillaceae</taxon>
        <taxon>Rossellomorea</taxon>
    </lineage>
</organism>
<keyword evidence="1" id="KW-0812">Transmembrane</keyword>
<feature type="transmembrane region" description="Helical" evidence="1">
    <location>
        <begin position="156"/>
        <end position="172"/>
    </location>
</feature>
<evidence type="ECO:0000256" key="1">
    <source>
        <dbReference type="SAM" id="Phobius"/>
    </source>
</evidence>
<feature type="transmembrane region" description="Helical" evidence="1">
    <location>
        <begin position="12"/>
        <end position="31"/>
    </location>
</feature>
<keyword evidence="1" id="KW-0472">Membrane</keyword>
<feature type="transmembrane region" description="Helical" evidence="1">
    <location>
        <begin position="308"/>
        <end position="327"/>
    </location>
</feature>
<reference evidence="2 3" key="1">
    <citation type="submission" date="2024-04" db="EMBL/GenBank/DDBJ databases">
        <title>Bacillus oryzaecorticis sp. nov., a moderately halophilic bacterium isolated from rice husks.</title>
        <authorList>
            <person name="Zhu H.-S."/>
        </authorList>
    </citation>
    <scope>NUCLEOTIDE SEQUENCE [LARGE SCALE GENOMIC DNA]</scope>
    <source>
        <strain evidence="2 3">ZC255</strain>
    </source>
</reference>
<feature type="transmembrane region" description="Helical" evidence="1">
    <location>
        <begin position="393"/>
        <end position="411"/>
    </location>
</feature>
<feature type="transmembrane region" description="Helical" evidence="1">
    <location>
        <begin position="339"/>
        <end position="357"/>
    </location>
</feature>
<comment type="caution">
    <text evidence="2">The sequence shown here is derived from an EMBL/GenBank/DDBJ whole genome shotgun (WGS) entry which is preliminary data.</text>
</comment>
<feature type="transmembrane region" description="Helical" evidence="1">
    <location>
        <begin position="184"/>
        <end position="216"/>
    </location>
</feature>
<protein>
    <submittedName>
        <fullName evidence="2">YfhO family protein</fullName>
    </submittedName>
</protein>
<proteinExistence type="predicted"/>
<feature type="transmembrane region" description="Helical" evidence="1">
    <location>
        <begin position="283"/>
        <end position="301"/>
    </location>
</feature>
<name>A0ABU9K491_9BACI</name>
<dbReference type="InterPro" id="IPR018580">
    <property type="entry name" value="Uncharacterised_YfhO"/>
</dbReference>
<feature type="transmembrane region" description="Helical" evidence="1">
    <location>
        <begin position="106"/>
        <end position="124"/>
    </location>
</feature>
<dbReference type="Proteomes" id="UP001389717">
    <property type="component" value="Unassembled WGS sequence"/>
</dbReference>
<accession>A0ABU9K491</accession>
<evidence type="ECO:0000313" key="2">
    <source>
        <dbReference type="EMBL" id="MEL3970802.1"/>
    </source>
</evidence>
<sequence length="896" mass="103021">MIQRLKNIDVYIPILFIFTLLMGSLIFYRVLESPFFYISSIGDIKEQYIHFFNLFHDLVRSGEMPFWSWSYGPGGSFWNEFGYYMLGDIFIWPLLLFPTEWFPHSFVPVSMLKLSLMALGMYVFLKELEIRRPISFLAGIAYSFAILYFEYFYSHYFFVNAAVFFPFILFGYEKYLKTKNSLVLILFLFLAGISNFYFLFMITLGLAIYSVFRFFAQTIYPRGAKGFFVFHLKLSGVYLLGLGLSMVIFLPSAFGLFQSNLFVRPDTLDFQPWLTFEETISKLMWDGGMNFLPFITIPILFINGKRNFWYGLMGIFLLILIMFQQANSIVGGLSSPHEFRGFFVFNTLFIMLAAISLDKVDFREVKNPLLLAILAVSMYFWLELHPFTHYDEYLKWMPVLFSAAFILYSYIKNKYIKRVFFASALAFVSVFSMLNPWSLVTDLLAKSSGEQSTEAHKGVWGTLPLMTEEGYETLYQNAEVEKALEYLEEEEFYRLTMNYPGITAHNSSMTYGYHSFYAYNSLIKWNLQEFEMDYLAQLGGRGLNLLRGYPNSTIMNTLLSNKYYVSFNGSRTNLYGYEDIVAEDDLIVQESQNWLPIGFLYEHAITEQDLNNAEFSSQEEIMLNNAVIPKKAFQESGLTTKKDLTHRIIGELEEAQFNKETKVTAQEEGLLVESEQPIVLTIPLAPHDLGELSLYAEFQPYTETEGITIKAEVEDGRAYTMRKNMSGTQYVVTQYSYTGTADRVGIRFGQDLSSKEMKVTILPGKFLLKKLQATLGNYNDYESSVKELQAHPLREVTVENNVVKGKIEADRASILYLSIPYSKGWQAYLDGEKVDTFPVHTAFTGISVKEGMHEVTLRYTPEGFAIGAAVSTASLAGIVLLLLRRNKARLSKKELD</sequence>
<feature type="transmembrane region" description="Helical" evidence="1">
    <location>
        <begin position="418"/>
        <end position="437"/>
    </location>
</feature>
<feature type="transmembrane region" description="Helical" evidence="1">
    <location>
        <begin position="863"/>
        <end position="883"/>
    </location>
</feature>
<evidence type="ECO:0000313" key="3">
    <source>
        <dbReference type="Proteomes" id="UP001389717"/>
    </source>
</evidence>